<accession>A0A556MI60</accession>
<protein>
    <submittedName>
        <fullName evidence="1">DNA alkylation repair protein</fullName>
    </submittedName>
</protein>
<organism evidence="1 2">
    <name type="scientific">Mucilaginibacter corticis</name>
    <dbReference type="NCBI Taxonomy" id="2597670"/>
    <lineage>
        <taxon>Bacteria</taxon>
        <taxon>Pseudomonadati</taxon>
        <taxon>Bacteroidota</taxon>
        <taxon>Sphingobacteriia</taxon>
        <taxon>Sphingobacteriales</taxon>
        <taxon>Sphingobacteriaceae</taxon>
        <taxon>Mucilaginibacter</taxon>
    </lineage>
</organism>
<dbReference type="RefSeq" id="WP_144249552.1">
    <property type="nucleotide sequence ID" value="NZ_VLPK01000003.1"/>
</dbReference>
<dbReference type="AlphaFoldDB" id="A0A556MI60"/>
<evidence type="ECO:0000313" key="1">
    <source>
        <dbReference type="EMBL" id="TSJ39515.1"/>
    </source>
</evidence>
<name>A0A556MI60_9SPHI</name>
<dbReference type="Pfam" id="PF08713">
    <property type="entry name" value="DNA_alkylation"/>
    <property type="match status" value="1"/>
</dbReference>
<keyword evidence="2" id="KW-1185">Reference proteome</keyword>
<dbReference type="SUPFAM" id="SSF48371">
    <property type="entry name" value="ARM repeat"/>
    <property type="match status" value="1"/>
</dbReference>
<dbReference type="OrthoDB" id="1117222at2"/>
<proteinExistence type="predicted"/>
<comment type="caution">
    <text evidence="1">The sequence shown here is derived from an EMBL/GenBank/DDBJ whole genome shotgun (WGS) entry which is preliminary data.</text>
</comment>
<gene>
    <name evidence="1" type="ORF">FO440_17375</name>
</gene>
<sequence length="235" mass="25779">MTVEDVMAELKSHGSEGIKKVLLKHGVKEPFFGVKVEYLKIIQKKIKKDYHLAKELYATGNADAMYLAGLVADDKQMTKDDLQTWVQQAVSNNIADYTVPWVAAEGNYGYELAVGWIDNPQEHIASAGWFTLSNIVALKPDSELDTGQLKGLLARVEKTIHTAPNRVRSGMNTFIISVGSYVTALTEEAIAVANRIGPVTIIKEGTACKVPLATDYIDKVKVKGNLGKKKKTVKC</sequence>
<dbReference type="PANTHER" id="PTHR41291">
    <property type="entry name" value="DNA ALKYLATION REPAIR PROTEIN"/>
    <property type="match status" value="1"/>
</dbReference>
<dbReference type="PANTHER" id="PTHR41291:SF1">
    <property type="entry name" value="DNA ALKYLATION REPAIR PROTEIN"/>
    <property type="match status" value="1"/>
</dbReference>
<evidence type="ECO:0000313" key="2">
    <source>
        <dbReference type="Proteomes" id="UP000318733"/>
    </source>
</evidence>
<dbReference type="Proteomes" id="UP000318733">
    <property type="component" value="Unassembled WGS sequence"/>
</dbReference>
<reference evidence="1 2" key="1">
    <citation type="submission" date="2019-07" db="EMBL/GenBank/DDBJ databases">
        <authorList>
            <person name="Huq M.A."/>
        </authorList>
    </citation>
    <scope>NUCLEOTIDE SEQUENCE [LARGE SCALE GENOMIC DNA]</scope>
    <source>
        <strain evidence="1 2">MAH-19</strain>
    </source>
</reference>
<dbReference type="InterPro" id="IPR016024">
    <property type="entry name" value="ARM-type_fold"/>
</dbReference>
<dbReference type="EMBL" id="VLPK01000003">
    <property type="protein sequence ID" value="TSJ39515.1"/>
    <property type="molecule type" value="Genomic_DNA"/>
</dbReference>
<dbReference type="InterPro" id="IPR014825">
    <property type="entry name" value="DNA_alkylation"/>
</dbReference>